<feature type="transmembrane region" description="Helical" evidence="1">
    <location>
        <begin position="39"/>
        <end position="57"/>
    </location>
</feature>
<comment type="caution">
    <text evidence="2">The sequence shown here is derived from an EMBL/GenBank/DDBJ whole genome shotgun (WGS) entry which is preliminary data.</text>
</comment>
<name>A0AAD9HIE9_9PEZI</name>
<feature type="transmembrane region" description="Helical" evidence="1">
    <location>
        <begin position="9"/>
        <end position="27"/>
    </location>
</feature>
<evidence type="ECO:0000313" key="2">
    <source>
        <dbReference type="EMBL" id="KAK2029408.1"/>
    </source>
</evidence>
<dbReference type="AlphaFoldDB" id="A0AAD9HIE9"/>
<reference evidence="2" key="1">
    <citation type="submission" date="2021-06" db="EMBL/GenBank/DDBJ databases">
        <title>Comparative genomics, transcriptomics and evolutionary studies reveal genomic signatures of adaptation to plant cell wall in hemibiotrophic fungi.</title>
        <authorList>
            <consortium name="DOE Joint Genome Institute"/>
            <person name="Baroncelli R."/>
            <person name="Diaz J.F."/>
            <person name="Benocci T."/>
            <person name="Peng M."/>
            <person name="Battaglia E."/>
            <person name="Haridas S."/>
            <person name="Andreopoulos W."/>
            <person name="Labutti K."/>
            <person name="Pangilinan J."/>
            <person name="Floch G.L."/>
            <person name="Makela M.R."/>
            <person name="Henrissat B."/>
            <person name="Grigoriev I.V."/>
            <person name="Crouch J.A."/>
            <person name="De Vries R.P."/>
            <person name="Sukno S.A."/>
            <person name="Thon M.R."/>
        </authorList>
    </citation>
    <scope>NUCLEOTIDE SEQUENCE</scope>
    <source>
        <strain evidence="2">MAFF235873</strain>
    </source>
</reference>
<evidence type="ECO:0000313" key="3">
    <source>
        <dbReference type="Proteomes" id="UP001232148"/>
    </source>
</evidence>
<accession>A0AAD9HIE9</accession>
<evidence type="ECO:0000256" key="1">
    <source>
        <dbReference type="SAM" id="Phobius"/>
    </source>
</evidence>
<gene>
    <name evidence="2" type="ORF">LX32DRAFT_358085</name>
</gene>
<proteinExistence type="predicted"/>
<keyword evidence="3" id="KW-1185">Reference proteome</keyword>
<dbReference type="Proteomes" id="UP001232148">
    <property type="component" value="Unassembled WGS sequence"/>
</dbReference>
<sequence>MMTGKVKRTSFSLVSYVLIAFFFRFLISYHLSPLLYKKIGLPPLLIVFLVLVFLSPFSPPTTNGYATSPVPLKSRAQVLNTMLDKYGTPVETERVKMNWCLDLQGCDHATTSDGQPNLFPCAETR</sequence>
<organism evidence="2 3">
    <name type="scientific">Colletotrichum zoysiae</name>
    <dbReference type="NCBI Taxonomy" id="1216348"/>
    <lineage>
        <taxon>Eukaryota</taxon>
        <taxon>Fungi</taxon>
        <taxon>Dikarya</taxon>
        <taxon>Ascomycota</taxon>
        <taxon>Pezizomycotina</taxon>
        <taxon>Sordariomycetes</taxon>
        <taxon>Hypocreomycetidae</taxon>
        <taxon>Glomerellales</taxon>
        <taxon>Glomerellaceae</taxon>
        <taxon>Colletotrichum</taxon>
        <taxon>Colletotrichum graminicola species complex</taxon>
    </lineage>
</organism>
<protein>
    <submittedName>
        <fullName evidence="2">Uncharacterized protein</fullName>
    </submittedName>
</protein>
<dbReference type="EMBL" id="MU842864">
    <property type="protein sequence ID" value="KAK2029408.1"/>
    <property type="molecule type" value="Genomic_DNA"/>
</dbReference>
<keyword evidence="1" id="KW-1133">Transmembrane helix</keyword>
<keyword evidence="1" id="KW-0812">Transmembrane</keyword>
<keyword evidence="1" id="KW-0472">Membrane</keyword>